<dbReference type="RefSeq" id="WP_211559162.1">
    <property type="nucleotide sequence ID" value="NZ_JAGVRK010000001.1"/>
</dbReference>
<dbReference type="PANTHER" id="PTHR24221">
    <property type="entry name" value="ATP-BINDING CASSETTE SUB-FAMILY B"/>
    <property type="match status" value="1"/>
</dbReference>
<keyword evidence="11" id="KW-1185">Reference proteome</keyword>
<keyword evidence="5 7" id="KW-1133">Transmembrane helix</keyword>
<evidence type="ECO:0000256" key="6">
    <source>
        <dbReference type="ARBA" id="ARBA00023136"/>
    </source>
</evidence>
<dbReference type="SUPFAM" id="SSF90123">
    <property type="entry name" value="ABC transporter transmembrane region"/>
    <property type="match status" value="1"/>
</dbReference>
<evidence type="ECO:0000256" key="3">
    <source>
        <dbReference type="ARBA" id="ARBA00022741"/>
    </source>
</evidence>
<reference evidence="10 11" key="1">
    <citation type="submission" date="2021-04" db="EMBL/GenBank/DDBJ databases">
        <title>Metabacillus sp. strain KIGAM252 whole genome sequence.</title>
        <authorList>
            <person name="Seo M.-J."/>
            <person name="Cho E.-S."/>
            <person name="Hwang C.Y."/>
            <person name="Yoon D.J."/>
        </authorList>
    </citation>
    <scope>NUCLEOTIDE SEQUENCE [LARGE SCALE GENOMIC DNA]</scope>
    <source>
        <strain evidence="10 11">KIGAM252</strain>
    </source>
</reference>
<feature type="transmembrane region" description="Helical" evidence="7">
    <location>
        <begin position="262"/>
        <end position="280"/>
    </location>
</feature>
<evidence type="ECO:0000256" key="7">
    <source>
        <dbReference type="SAM" id="Phobius"/>
    </source>
</evidence>
<sequence>MSIIRLYIKDLFKFSGWLLPLNLFGMVIASLLEGIGILMLIPMISVSGVITGKESNFFAPYLGFVDIFPEGSELFFLLCLFILIMIAQSLLQRGIAILNVKLLHEFSRDLRIKLFRETLRSDWSFFIRKRKSDLINSLTSELARVISGINLVLQLITSIVFTLIQVILAFWLSASITGFVLLCGAVMILFSKKFINRARKVGNKTSLFGQEYLAGMSDQFNGIKDIKSNTLENSQLSWFSSLTHKMVGEQIEYVKLQSNSELYYKITSSVFIAIIIYFSITAFQAQFEQLLAIILIFSRLWPRFTGIQSTIQNIASTIPAFESVHHLYKECLSSSELRDYQDDGIEPYKLKSSIVSNNICFKYKNSGSNDVLKSINAKIRANQMTAIVGSSGAGKSTFIDILMGLMKPDHGELLIDGGPLNDERLTAWRKSISYVPQDSFLFNASIRENLTMVHPNAKEPDLWQALKFSSAAEFVRKLPEGLDTHIGDRGVRLSGGERQRLVLARAILRNPSILVLDEATSALDSENERKIQEALEGLKGKMTIIVIAHRLSTIRNADQVIVLEEGRIVQAGGFHELASQKSGQFGRLLGNQLEAIQ</sequence>
<dbReference type="InterPro" id="IPR003593">
    <property type="entry name" value="AAA+_ATPase"/>
</dbReference>
<dbReference type="InterPro" id="IPR039421">
    <property type="entry name" value="Type_1_exporter"/>
</dbReference>
<keyword evidence="2 7" id="KW-0812">Transmembrane</keyword>
<dbReference type="Pfam" id="PF00664">
    <property type="entry name" value="ABC_membrane"/>
    <property type="match status" value="1"/>
</dbReference>
<dbReference type="PROSITE" id="PS50893">
    <property type="entry name" value="ABC_TRANSPORTER_2"/>
    <property type="match status" value="1"/>
</dbReference>
<feature type="domain" description="ABC transporter" evidence="8">
    <location>
        <begin position="354"/>
        <end position="590"/>
    </location>
</feature>
<feature type="transmembrane region" description="Helical" evidence="7">
    <location>
        <begin position="170"/>
        <end position="190"/>
    </location>
</feature>
<accession>A0ABS5LGD6</accession>
<comment type="subcellular location">
    <subcellularLocation>
        <location evidence="1">Cell membrane</location>
        <topology evidence="1">Multi-pass membrane protein</topology>
    </subcellularLocation>
</comment>
<dbReference type="PROSITE" id="PS50929">
    <property type="entry name" value="ABC_TM1F"/>
    <property type="match status" value="1"/>
</dbReference>
<name>A0ABS5LGD6_9BACI</name>
<dbReference type="InterPro" id="IPR011527">
    <property type="entry name" value="ABC1_TM_dom"/>
</dbReference>
<dbReference type="InterPro" id="IPR027417">
    <property type="entry name" value="P-loop_NTPase"/>
</dbReference>
<evidence type="ECO:0000256" key="1">
    <source>
        <dbReference type="ARBA" id="ARBA00004651"/>
    </source>
</evidence>
<comment type="caution">
    <text evidence="10">The sequence shown here is derived from an EMBL/GenBank/DDBJ whole genome shotgun (WGS) entry which is preliminary data.</text>
</comment>
<evidence type="ECO:0000256" key="4">
    <source>
        <dbReference type="ARBA" id="ARBA00022840"/>
    </source>
</evidence>
<feature type="transmembrane region" description="Helical" evidence="7">
    <location>
        <begin position="21"/>
        <end position="44"/>
    </location>
</feature>
<dbReference type="EMBL" id="JAGVRK010000001">
    <property type="protein sequence ID" value="MBS2969638.1"/>
    <property type="molecule type" value="Genomic_DNA"/>
</dbReference>
<organism evidence="10 11">
    <name type="scientific">Metabacillus flavus</name>
    <dbReference type="NCBI Taxonomy" id="2823519"/>
    <lineage>
        <taxon>Bacteria</taxon>
        <taxon>Bacillati</taxon>
        <taxon>Bacillota</taxon>
        <taxon>Bacilli</taxon>
        <taxon>Bacillales</taxon>
        <taxon>Bacillaceae</taxon>
        <taxon>Metabacillus</taxon>
    </lineage>
</organism>
<keyword evidence="3" id="KW-0547">Nucleotide-binding</keyword>
<dbReference type="PANTHER" id="PTHR24221:SF654">
    <property type="entry name" value="ATP-BINDING CASSETTE SUB-FAMILY B MEMBER 6"/>
    <property type="match status" value="1"/>
</dbReference>
<dbReference type="Proteomes" id="UP000682403">
    <property type="component" value="Unassembled WGS sequence"/>
</dbReference>
<feature type="transmembrane region" description="Helical" evidence="7">
    <location>
        <begin position="142"/>
        <end position="164"/>
    </location>
</feature>
<feature type="transmembrane region" description="Helical" evidence="7">
    <location>
        <begin position="74"/>
        <end position="91"/>
    </location>
</feature>
<evidence type="ECO:0000259" key="8">
    <source>
        <dbReference type="PROSITE" id="PS50893"/>
    </source>
</evidence>
<dbReference type="GO" id="GO:0005524">
    <property type="term" value="F:ATP binding"/>
    <property type="evidence" value="ECO:0007669"/>
    <property type="project" value="UniProtKB-KW"/>
</dbReference>
<evidence type="ECO:0000256" key="2">
    <source>
        <dbReference type="ARBA" id="ARBA00022692"/>
    </source>
</evidence>
<evidence type="ECO:0000313" key="11">
    <source>
        <dbReference type="Proteomes" id="UP000682403"/>
    </source>
</evidence>
<dbReference type="InterPro" id="IPR003439">
    <property type="entry name" value="ABC_transporter-like_ATP-bd"/>
</dbReference>
<evidence type="ECO:0000259" key="9">
    <source>
        <dbReference type="PROSITE" id="PS50929"/>
    </source>
</evidence>
<dbReference type="Gene3D" id="1.20.1560.10">
    <property type="entry name" value="ABC transporter type 1, transmembrane domain"/>
    <property type="match status" value="1"/>
</dbReference>
<dbReference type="SMART" id="SM00382">
    <property type="entry name" value="AAA"/>
    <property type="match status" value="1"/>
</dbReference>
<dbReference type="Pfam" id="PF00005">
    <property type="entry name" value="ABC_tran"/>
    <property type="match status" value="1"/>
</dbReference>
<dbReference type="InterPro" id="IPR036640">
    <property type="entry name" value="ABC1_TM_sf"/>
</dbReference>
<gene>
    <name evidence="10" type="ORF">J9317_12765</name>
</gene>
<dbReference type="Gene3D" id="3.40.50.300">
    <property type="entry name" value="P-loop containing nucleotide triphosphate hydrolases"/>
    <property type="match status" value="1"/>
</dbReference>
<protein>
    <submittedName>
        <fullName evidence="10">ABC transporter ATP-binding protein</fullName>
    </submittedName>
</protein>
<evidence type="ECO:0000313" key="10">
    <source>
        <dbReference type="EMBL" id="MBS2969638.1"/>
    </source>
</evidence>
<dbReference type="InterPro" id="IPR017871">
    <property type="entry name" value="ABC_transporter-like_CS"/>
</dbReference>
<keyword evidence="6 7" id="KW-0472">Membrane</keyword>
<feature type="domain" description="ABC transmembrane type-1" evidence="9">
    <location>
        <begin position="23"/>
        <end position="316"/>
    </location>
</feature>
<dbReference type="PROSITE" id="PS00211">
    <property type="entry name" value="ABC_TRANSPORTER_1"/>
    <property type="match status" value="1"/>
</dbReference>
<dbReference type="SUPFAM" id="SSF52540">
    <property type="entry name" value="P-loop containing nucleoside triphosphate hydrolases"/>
    <property type="match status" value="1"/>
</dbReference>
<keyword evidence="4 10" id="KW-0067">ATP-binding</keyword>
<proteinExistence type="predicted"/>
<evidence type="ECO:0000256" key="5">
    <source>
        <dbReference type="ARBA" id="ARBA00022989"/>
    </source>
</evidence>